<sequence>MFVKIIGYLLFYFIPKLKIIIIFDSIQNCRFAIHKSLHNSSSSKKVIRKLSSKSTQIEDYSYYHKGTSYNSHRLKQHSSDYNLKQRPIKNRKVKKKDMTNH</sequence>
<feature type="region of interest" description="Disordered" evidence="1">
    <location>
        <begin position="75"/>
        <end position="101"/>
    </location>
</feature>
<evidence type="ECO:0000256" key="1">
    <source>
        <dbReference type="SAM" id="MobiDB-lite"/>
    </source>
</evidence>
<evidence type="ECO:0000313" key="2">
    <source>
        <dbReference type="EMBL" id="RNA25735.1"/>
    </source>
</evidence>
<dbReference type="Proteomes" id="UP000276133">
    <property type="component" value="Unassembled WGS sequence"/>
</dbReference>
<organism evidence="2 3">
    <name type="scientific">Brachionus plicatilis</name>
    <name type="common">Marine rotifer</name>
    <name type="synonym">Brachionus muelleri</name>
    <dbReference type="NCBI Taxonomy" id="10195"/>
    <lineage>
        <taxon>Eukaryota</taxon>
        <taxon>Metazoa</taxon>
        <taxon>Spiralia</taxon>
        <taxon>Gnathifera</taxon>
        <taxon>Rotifera</taxon>
        <taxon>Eurotatoria</taxon>
        <taxon>Monogononta</taxon>
        <taxon>Pseudotrocha</taxon>
        <taxon>Ploima</taxon>
        <taxon>Brachionidae</taxon>
        <taxon>Brachionus</taxon>
    </lineage>
</organism>
<keyword evidence="3" id="KW-1185">Reference proteome</keyword>
<feature type="compositionally biased region" description="Basic residues" evidence="1">
    <location>
        <begin position="86"/>
        <end position="95"/>
    </location>
</feature>
<name>A0A3M7RQX6_BRAPC</name>
<accession>A0A3M7RQX6</accession>
<dbReference type="EMBL" id="REGN01002867">
    <property type="protein sequence ID" value="RNA25735.1"/>
    <property type="molecule type" value="Genomic_DNA"/>
</dbReference>
<comment type="caution">
    <text evidence="2">The sequence shown here is derived from an EMBL/GenBank/DDBJ whole genome shotgun (WGS) entry which is preliminary data.</text>
</comment>
<evidence type="ECO:0000313" key="3">
    <source>
        <dbReference type="Proteomes" id="UP000276133"/>
    </source>
</evidence>
<reference evidence="2 3" key="1">
    <citation type="journal article" date="2018" name="Sci. Rep.">
        <title>Genomic signatures of local adaptation to the degree of environmental predictability in rotifers.</title>
        <authorList>
            <person name="Franch-Gras L."/>
            <person name="Hahn C."/>
            <person name="Garcia-Roger E.M."/>
            <person name="Carmona M.J."/>
            <person name="Serra M."/>
            <person name="Gomez A."/>
        </authorList>
    </citation>
    <scope>NUCLEOTIDE SEQUENCE [LARGE SCALE GENOMIC DNA]</scope>
    <source>
        <strain evidence="2">HYR1</strain>
    </source>
</reference>
<protein>
    <submittedName>
        <fullName evidence="2">Uncharacterized protein</fullName>
    </submittedName>
</protein>
<gene>
    <name evidence="2" type="ORF">BpHYR1_023744</name>
</gene>
<dbReference type="AlphaFoldDB" id="A0A3M7RQX6"/>
<proteinExistence type="predicted"/>